<keyword evidence="9" id="KW-0249">Electron transport</keyword>
<evidence type="ECO:0000259" key="18">
    <source>
        <dbReference type="PROSITE" id="PS51007"/>
    </source>
</evidence>
<dbReference type="HOGENOM" id="CLU_410389_0_0_6"/>
<dbReference type="AlphaFoldDB" id="H8GKV7"/>
<feature type="binding site" evidence="15">
    <location>
        <position position="190"/>
    </location>
    <ligand>
        <name>Cu cation</name>
        <dbReference type="ChEBI" id="CHEBI:23378"/>
    </ligand>
</feature>
<evidence type="ECO:0000256" key="9">
    <source>
        <dbReference type="ARBA" id="ARBA00022982"/>
    </source>
</evidence>
<dbReference type="EMBL" id="CM001475">
    <property type="protein sequence ID" value="EIC29279.1"/>
    <property type="molecule type" value="Genomic_DNA"/>
</dbReference>
<dbReference type="PANTHER" id="PTHR30600">
    <property type="entry name" value="CYTOCHROME C PEROXIDASE-RELATED"/>
    <property type="match status" value="1"/>
</dbReference>
<keyword evidence="11 17" id="KW-0408">Iron</keyword>
<dbReference type="PROSITE" id="PS51007">
    <property type="entry name" value="CYTC"/>
    <property type="match status" value="1"/>
</dbReference>
<dbReference type="GO" id="GO:0042597">
    <property type="term" value="C:periplasmic space"/>
    <property type="evidence" value="ECO:0007669"/>
    <property type="project" value="UniProtKB-SubCell"/>
</dbReference>
<comment type="function">
    <text evidence="13">Involved in methylamine metabolism. Essential for the maturation of the beta subunit of MADH, presumably via a step in the biosynthesis of tryptophan tryptophylquinone (TTQ), the cofactor of MADH.</text>
</comment>
<keyword evidence="5 17" id="KW-0349">Heme</keyword>
<evidence type="ECO:0000256" key="15">
    <source>
        <dbReference type="PIRSR" id="PIRSR603782-1"/>
    </source>
</evidence>
<dbReference type="GO" id="GO:0046872">
    <property type="term" value="F:metal ion binding"/>
    <property type="evidence" value="ECO:0007669"/>
    <property type="project" value="UniProtKB-KW"/>
</dbReference>
<keyword evidence="8" id="KW-0574">Periplasm</keyword>
<dbReference type="FunFam" id="1.10.760.10:FF:000019">
    <property type="entry name" value="Di-heme cytochrome C peroxidase"/>
    <property type="match status" value="1"/>
</dbReference>
<dbReference type="SUPFAM" id="SSF46626">
    <property type="entry name" value="Cytochrome c"/>
    <property type="match status" value="2"/>
</dbReference>
<keyword evidence="20" id="KW-0575">Peroxidase</keyword>
<accession>H8GKV7</accession>
<keyword evidence="4" id="KW-0813">Transport</keyword>
<dbReference type="eggNOG" id="COG1999">
    <property type="taxonomic scope" value="Bacteria"/>
</dbReference>
<feature type="binding site" evidence="15">
    <location>
        <position position="91"/>
    </location>
    <ligand>
        <name>Cu cation</name>
        <dbReference type="ChEBI" id="CHEBI:23378"/>
    </ligand>
</feature>
<dbReference type="GO" id="GO:0004130">
    <property type="term" value="F:cytochrome-c peroxidase activity"/>
    <property type="evidence" value="ECO:0007669"/>
    <property type="project" value="TreeGrafter"/>
</dbReference>
<dbReference type="CDD" id="cd02968">
    <property type="entry name" value="SCO"/>
    <property type="match status" value="1"/>
</dbReference>
<evidence type="ECO:0000313" key="20">
    <source>
        <dbReference type="EMBL" id="EIC29279.1"/>
    </source>
</evidence>
<comment type="pathway">
    <text evidence="2">One-carbon metabolism; methylamine degradation.</text>
</comment>
<dbReference type="InterPro" id="IPR036909">
    <property type="entry name" value="Cyt_c-like_dom_sf"/>
</dbReference>
<evidence type="ECO:0000313" key="21">
    <source>
        <dbReference type="Proteomes" id="UP000005090"/>
    </source>
</evidence>
<dbReference type="Gene3D" id="3.40.30.10">
    <property type="entry name" value="Glutaredoxin"/>
    <property type="match status" value="1"/>
</dbReference>
<protein>
    <recommendedName>
        <fullName evidence="14">Methylamine utilization protein MauG</fullName>
    </recommendedName>
</protein>
<evidence type="ECO:0000256" key="4">
    <source>
        <dbReference type="ARBA" id="ARBA00022448"/>
    </source>
</evidence>
<evidence type="ECO:0000259" key="19">
    <source>
        <dbReference type="PROSITE" id="PS51352"/>
    </source>
</evidence>
<keyword evidence="16" id="KW-1015">Disulfide bond</keyword>
<evidence type="ECO:0000256" key="12">
    <source>
        <dbReference type="ARBA" id="ARBA00023008"/>
    </source>
</evidence>
<keyword evidence="12 15" id="KW-0186">Copper</keyword>
<evidence type="ECO:0000256" key="14">
    <source>
        <dbReference type="ARBA" id="ARBA00073576"/>
    </source>
</evidence>
<sequence>MKSRIIPGQAFLAFLFMNLIGAVGLRAAEQPPLAPGYGNLQFALPAPGTYALPPLGEAANGEVLDSDGKALELYDLMGDKIVLLSFVYSTCSDVNGCPLAIAVLHKIKRRLANEKDIAAKLRLITLSFNPEHDTPDTMAAYGKEFQAPGIEWHFLTTRSEADLQPILGGYNHTVQKVYDAEGKSTGTFSHVLRVYLIDADKRIRNIYSVSFLHADTLINDIKTLLSGEPRTVAVKTPAAGKPSLYRAGDDKSDYESGGYQTHSLAMKERRGKAIDLLATIRKPMRGLPPVPVPKDNPLTEAKIGLGRKLFYDRRLSLNKTFSCAMCHIPEQGFTSNEMATAVGVEGRTVRRNSPTLYNVAYLDQLFHDGRETALERQAWGPLLAHDEMANPSIGYVLETVANSEDYRGLFQKAFGKGPGMETLGMAIASYERTLNSADSPFDRWFYGKDRKVLSEEAQQGFKLFTGKAGCSGCHTVDSKFALFTDNGFHNTGIGFAAAMDGSNAKRRVQIAPGTFVEVDREVIDSVSGDKGNDLGRYEITQKPEDRWKYRTLSLRNIGLTAPYMHDGSLGTLEEVVQFYRQGGRPNENLDPLIRPLPLNDREAAALVAFLKSLTGSNVGDLVGDAFAAPIGDAK</sequence>
<comment type="subcellular location">
    <subcellularLocation>
        <location evidence="1">Periplasm</location>
    </subcellularLocation>
</comment>
<dbReference type="InterPro" id="IPR036249">
    <property type="entry name" value="Thioredoxin-like_sf"/>
</dbReference>
<dbReference type="Pfam" id="PF02630">
    <property type="entry name" value="SCO1-SenC"/>
    <property type="match status" value="1"/>
</dbReference>
<dbReference type="InterPro" id="IPR051395">
    <property type="entry name" value="Cytochrome_c_Peroxidase/MauG"/>
</dbReference>
<evidence type="ECO:0000256" key="3">
    <source>
        <dbReference type="ARBA" id="ARBA00010996"/>
    </source>
</evidence>
<proteinExistence type="inferred from homology"/>
<dbReference type="PROSITE" id="PS51352">
    <property type="entry name" value="THIOREDOXIN_2"/>
    <property type="match status" value="1"/>
</dbReference>
<evidence type="ECO:0000256" key="11">
    <source>
        <dbReference type="ARBA" id="ARBA00023004"/>
    </source>
</evidence>
<name>H8GKV7_METAL</name>
<dbReference type="Proteomes" id="UP000005090">
    <property type="component" value="Chromosome"/>
</dbReference>
<evidence type="ECO:0000256" key="8">
    <source>
        <dbReference type="ARBA" id="ARBA00022764"/>
    </source>
</evidence>
<dbReference type="GO" id="GO:0009055">
    <property type="term" value="F:electron transfer activity"/>
    <property type="evidence" value="ECO:0007669"/>
    <property type="project" value="InterPro"/>
</dbReference>
<evidence type="ECO:0000256" key="5">
    <source>
        <dbReference type="ARBA" id="ARBA00022617"/>
    </source>
</evidence>
<dbReference type="STRING" id="686340.Metal_1494"/>
<dbReference type="PANTHER" id="PTHR30600:SF10">
    <property type="entry name" value="BLL6722 PROTEIN"/>
    <property type="match status" value="1"/>
</dbReference>
<gene>
    <name evidence="20" type="ORF">Metal_1494</name>
</gene>
<reference evidence="20 21" key="1">
    <citation type="journal article" date="2013" name="Genome Announc.">
        <title>Genome Sequence of the Obligate Gammaproteobacterial Methanotroph Methylomicrobium album Strain BG8.</title>
        <authorList>
            <person name="Kits K.D."/>
            <person name="Kalyuzhnaya M.G."/>
            <person name="Klotz M.G."/>
            <person name="Jetten M.S."/>
            <person name="Op den Camp H.J."/>
            <person name="Vuilleumier S."/>
            <person name="Bringel F."/>
            <person name="Dispirito A.A."/>
            <person name="Murrell J.C."/>
            <person name="Bruce D."/>
            <person name="Cheng J.F."/>
            <person name="Copeland A."/>
            <person name="Goodwin L."/>
            <person name="Hauser L."/>
            <person name="Lajus A."/>
            <person name="Land M.L."/>
            <person name="Lapidus A."/>
            <person name="Lucas S."/>
            <person name="Medigue C."/>
            <person name="Pitluck S."/>
            <person name="Woyke T."/>
            <person name="Zeytun A."/>
            <person name="Stein L.Y."/>
        </authorList>
    </citation>
    <scope>NUCLEOTIDE SEQUENCE [LARGE SCALE GENOMIC DNA]</scope>
    <source>
        <strain evidence="20 21">BG8</strain>
    </source>
</reference>
<dbReference type="InterPro" id="IPR009056">
    <property type="entry name" value="Cyt_c-like_dom"/>
</dbReference>
<dbReference type="InterPro" id="IPR004852">
    <property type="entry name" value="Di-haem_cyt_c_peroxidsae"/>
</dbReference>
<evidence type="ECO:0000256" key="6">
    <source>
        <dbReference type="ARBA" id="ARBA00022723"/>
    </source>
</evidence>
<keyword evidence="6 15" id="KW-0479">Metal-binding</keyword>
<feature type="binding site" evidence="15">
    <location>
        <position position="97"/>
    </location>
    <ligand>
        <name>Cu cation</name>
        <dbReference type="ChEBI" id="CHEBI:23378"/>
    </ligand>
</feature>
<evidence type="ECO:0000256" key="10">
    <source>
        <dbReference type="ARBA" id="ARBA00023002"/>
    </source>
</evidence>
<dbReference type="InterPro" id="IPR013766">
    <property type="entry name" value="Thioredoxin_domain"/>
</dbReference>
<keyword evidence="10" id="KW-0560">Oxidoreductase</keyword>
<evidence type="ECO:0000256" key="7">
    <source>
        <dbReference type="ARBA" id="ARBA00022729"/>
    </source>
</evidence>
<keyword evidence="7" id="KW-0732">Signal</keyword>
<dbReference type="eggNOG" id="COG1858">
    <property type="taxonomic scope" value="Bacteria"/>
</dbReference>
<feature type="disulfide bond" description="Redox-active" evidence="16">
    <location>
        <begin position="91"/>
        <end position="97"/>
    </location>
</feature>
<evidence type="ECO:0000256" key="17">
    <source>
        <dbReference type="PROSITE-ProRule" id="PRU00433"/>
    </source>
</evidence>
<dbReference type="GO" id="GO:0020037">
    <property type="term" value="F:heme binding"/>
    <property type="evidence" value="ECO:0007669"/>
    <property type="project" value="InterPro"/>
</dbReference>
<dbReference type="Gene3D" id="1.10.760.10">
    <property type="entry name" value="Cytochrome c-like domain"/>
    <property type="match status" value="2"/>
</dbReference>
<dbReference type="Pfam" id="PF03150">
    <property type="entry name" value="CCP_MauG"/>
    <property type="match status" value="1"/>
</dbReference>
<evidence type="ECO:0000256" key="2">
    <source>
        <dbReference type="ARBA" id="ARBA00004856"/>
    </source>
</evidence>
<evidence type="ECO:0000256" key="13">
    <source>
        <dbReference type="ARBA" id="ARBA00058991"/>
    </source>
</evidence>
<evidence type="ECO:0000256" key="16">
    <source>
        <dbReference type="PIRSR" id="PIRSR603782-2"/>
    </source>
</evidence>
<dbReference type="InterPro" id="IPR003782">
    <property type="entry name" value="SCO1/SenC"/>
</dbReference>
<evidence type="ECO:0000256" key="1">
    <source>
        <dbReference type="ARBA" id="ARBA00004418"/>
    </source>
</evidence>
<comment type="similarity">
    <text evidence="3">Belongs to the SCO1/2 family.</text>
</comment>
<dbReference type="SUPFAM" id="SSF52833">
    <property type="entry name" value="Thioredoxin-like"/>
    <property type="match status" value="1"/>
</dbReference>
<keyword evidence="21" id="KW-1185">Reference proteome</keyword>
<feature type="domain" description="Cytochrome c" evidence="18">
    <location>
        <begin position="455"/>
        <end position="614"/>
    </location>
</feature>
<feature type="domain" description="Thioredoxin" evidence="19">
    <location>
        <begin position="52"/>
        <end position="226"/>
    </location>
</feature>
<organism evidence="20 21">
    <name type="scientific">Methylomicrobium album BG8</name>
    <dbReference type="NCBI Taxonomy" id="686340"/>
    <lineage>
        <taxon>Bacteria</taxon>
        <taxon>Pseudomonadati</taxon>
        <taxon>Pseudomonadota</taxon>
        <taxon>Gammaproteobacteria</taxon>
        <taxon>Methylococcales</taxon>
        <taxon>Methylococcaceae</taxon>
        <taxon>Methylomicrobium</taxon>
    </lineage>
</organism>